<sequence>MQYSARHVEPTNSFDSFQSGSYKGEVVVVVVVAPSRTSSFSFSFRLRLSLSLGSKATQRNELERRVGTAAGNDGVTAPRVQVATTTCSSDTVVLASQIGFKEAVLDYNVQCRSGFPLEWGGKMRGNPGYYKSRPDKAGRSSGHQSFYAAGFEDEGNKFNWFTGLEDGPSYLTGPWILGREPINQLGIC</sequence>
<protein>
    <submittedName>
        <fullName evidence="1">Uncharacterized protein</fullName>
    </submittedName>
</protein>
<keyword evidence="2" id="KW-1185">Reference proteome</keyword>
<proteinExistence type="predicted"/>
<accession>A0ABP1A4F1</accession>
<reference evidence="1 2" key="1">
    <citation type="submission" date="2024-03" db="EMBL/GenBank/DDBJ databases">
        <authorList>
            <consortium name="ELIXIR-Norway"/>
            <consortium name="Elixir Norway"/>
        </authorList>
    </citation>
    <scope>NUCLEOTIDE SEQUENCE [LARGE SCALE GENOMIC DNA]</scope>
</reference>
<organism evidence="1 2">
    <name type="scientific">Sphagnum jensenii</name>
    <dbReference type="NCBI Taxonomy" id="128206"/>
    <lineage>
        <taxon>Eukaryota</taxon>
        <taxon>Viridiplantae</taxon>
        <taxon>Streptophyta</taxon>
        <taxon>Embryophyta</taxon>
        <taxon>Bryophyta</taxon>
        <taxon>Sphagnophytina</taxon>
        <taxon>Sphagnopsida</taxon>
        <taxon>Sphagnales</taxon>
        <taxon>Sphagnaceae</taxon>
        <taxon>Sphagnum</taxon>
    </lineage>
</organism>
<gene>
    <name evidence="1" type="ORF">CSSPJE1EN2_LOCUS219</name>
</gene>
<name>A0ABP1A4F1_9BRYO</name>
<evidence type="ECO:0000313" key="1">
    <source>
        <dbReference type="EMBL" id="CAK9857224.1"/>
    </source>
</evidence>
<evidence type="ECO:0000313" key="2">
    <source>
        <dbReference type="Proteomes" id="UP001497522"/>
    </source>
</evidence>
<dbReference type="Proteomes" id="UP001497522">
    <property type="component" value="Chromosome 1"/>
</dbReference>
<dbReference type="EMBL" id="OZ023702">
    <property type="protein sequence ID" value="CAK9857224.1"/>
    <property type="molecule type" value="Genomic_DNA"/>
</dbReference>